<reference evidence="2 5" key="2">
    <citation type="journal article" date="2016" name="Genome Announc.">
        <title>Genome Sequence of Nitrosomonas communis Strain Nm2, a Mesophilic Ammonia-Oxidizing Bacterium Isolated from Mediterranean Soil.</title>
        <authorList>
            <person name="Kozlowski J.A."/>
            <person name="Kits K.D."/>
            <person name="Stein L.Y."/>
        </authorList>
    </citation>
    <scope>NUCLEOTIDE SEQUENCE [LARGE SCALE GENOMIC DNA]</scope>
    <source>
        <strain evidence="2 5">Nm2</strain>
    </source>
</reference>
<dbReference type="Proteomes" id="UP000034156">
    <property type="component" value="Chromosome"/>
</dbReference>
<accession>A0A0F7KI47</accession>
<dbReference type="KEGG" id="nco:AAW31_17470"/>
<evidence type="ECO:0000313" key="7">
    <source>
        <dbReference type="Proteomes" id="UP000324176"/>
    </source>
</evidence>
<protein>
    <submittedName>
        <fullName evidence="2">Uncharacterized protein</fullName>
    </submittedName>
</protein>
<evidence type="ECO:0000313" key="2">
    <source>
        <dbReference type="EMBL" id="AKH39201.1"/>
    </source>
</evidence>
<proteinExistence type="predicted"/>
<keyword evidence="1" id="KW-1133">Transmembrane helix</keyword>
<reference evidence="4 7" key="4">
    <citation type="submission" date="2019-07" db="EMBL/GenBank/DDBJ databases">
        <title>Active sludge and wastewater microbial communities from Klosterneuburg, Austria.</title>
        <authorList>
            <person name="Wagner M."/>
        </authorList>
    </citation>
    <scope>NUCLEOTIDE SEQUENCE [LARGE SCALE GENOMIC DNA]</scope>
    <source>
        <strain evidence="4 7">Nm2</strain>
    </source>
</reference>
<dbReference type="Proteomes" id="UP000324176">
    <property type="component" value="Unassembled WGS sequence"/>
</dbReference>
<dbReference type="EMBL" id="CP011451">
    <property type="protein sequence ID" value="AKH39201.1"/>
    <property type="molecule type" value="Genomic_DNA"/>
</dbReference>
<dbReference type="Proteomes" id="UP000183454">
    <property type="component" value="Unassembled WGS sequence"/>
</dbReference>
<sequence>MRKFAISFNLLLPVLLAALLFIPYTLNFLAHAMVGEKQFPPIIMMKLPVESTAVTLPAEVAQFTPFDITLQLDSDALAKRINDIIAKFPQGVAMQGISGKVLSHMQAEIAGNGFHIDNPGPQAQLISTQGGTLWSWKIIPLSPSRQTLALRLHITAIDQGQESQQIVDLAEIQTFVQKNPTEWIKRYGIWFLAAGLLIVVSWRIIRRSKS</sequence>
<dbReference type="RefSeq" id="WP_046851221.1">
    <property type="nucleotide sequence ID" value="NZ_CBDIPD010000164.1"/>
</dbReference>
<evidence type="ECO:0000313" key="6">
    <source>
        <dbReference type="Proteomes" id="UP000183454"/>
    </source>
</evidence>
<dbReference type="AlphaFoldDB" id="A0A0F7KI47"/>
<evidence type="ECO:0000313" key="3">
    <source>
        <dbReference type="EMBL" id="SDW49480.1"/>
    </source>
</evidence>
<keyword evidence="1" id="KW-0472">Membrane</keyword>
<name>A0A0F7KI47_9PROT</name>
<keyword evidence="1" id="KW-0812">Transmembrane</keyword>
<gene>
    <name evidence="2" type="ORF">AAW31_17470</name>
    <name evidence="4" type="ORF">BCL69_10206</name>
    <name evidence="3" type="ORF">SAMN05421882_101360</name>
</gene>
<dbReference type="EMBL" id="VNHT01000020">
    <property type="protein sequence ID" value="TYP88652.1"/>
    <property type="molecule type" value="Genomic_DNA"/>
</dbReference>
<dbReference type="OrthoDB" id="8544937at2"/>
<dbReference type="PATRIC" id="fig|44574.3.peg.4198"/>
<reference evidence="3 6" key="3">
    <citation type="submission" date="2016-10" db="EMBL/GenBank/DDBJ databases">
        <authorList>
            <person name="de Groot N.N."/>
        </authorList>
    </citation>
    <scope>NUCLEOTIDE SEQUENCE [LARGE SCALE GENOMIC DNA]</scope>
    <source>
        <strain evidence="3 6">Nm110</strain>
    </source>
</reference>
<evidence type="ECO:0000313" key="4">
    <source>
        <dbReference type="EMBL" id="TYP88652.1"/>
    </source>
</evidence>
<organism evidence="2 5">
    <name type="scientific">Nitrosomonas communis</name>
    <dbReference type="NCBI Taxonomy" id="44574"/>
    <lineage>
        <taxon>Bacteria</taxon>
        <taxon>Pseudomonadati</taxon>
        <taxon>Pseudomonadota</taxon>
        <taxon>Betaproteobacteria</taxon>
        <taxon>Nitrosomonadales</taxon>
        <taxon>Nitrosomonadaceae</taxon>
        <taxon>Nitrosomonas</taxon>
    </lineage>
</organism>
<evidence type="ECO:0000256" key="1">
    <source>
        <dbReference type="SAM" id="Phobius"/>
    </source>
</evidence>
<reference evidence="5" key="1">
    <citation type="submission" date="2015-05" db="EMBL/GenBank/DDBJ databases">
        <title>Draft genome of Nitrosomonas communis strain Nm2.</title>
        <authorList>
            <person name="Kozlowski J.A."/>
            <person name="Kits K.D."/>
            <person name="Stein L.Y."/>
        </authorList>
    </citation>
    <scope>NUCLEOTIDE SEQUENCE [LARGE SCALE GENOMIC DNA]</scope>
    <source>
        <strain evidence="5">Nm2</strain>
    </source>
</reference>
<evidence type="ECO:0000313" key="5">
    <source>
        <dbReference type="Proteomes" id="UP000034156"/>
    </source>
</evidence>
<keyword evidence="5" id="KW-1185">Reference proteome</keyword>
<dbReference type="EMBL" id="FNNH01000013">
    <property type="protein sequence ID" value="SDW49480.1"/>
    <property type="molecule type" value="Genomic_DNA"/>
</dbReference>
<feature type="transmembrane region" description="Helical" evidence="1">
    <location>
        <begin position="187"/>
        <end position="205"/>
    </location>
</feature>